<organism evidence="2 3">
    <name type="scientific">Enterococcus plantarum</name>
    <dbReference type="NCBI Taxonomy" id="1077675"/>
    <lineage>
        <taxon>Bacteria</taxon>
        <taxon>Bacillati</taxon>
        <taxon>Bacillota</taxon>
        <taxon>Bacilli</taxon>
        <taxon>Lactobacillales</taxon>
        <taxon>Enterococcaceae</taxon>
        <taxon>Enterococcus</taxon>
    </lineage>
</organism>
<protein>
    <recommendedName>
        <fullName evidence="4">DUF3784 domain-containing protein</fullName>
    </recommendedName>
</protein>
<dbReference type="RefSeq" id="WP_069655185.1">
    <property type="nucleotide sequence ID" value="NZ_JAFLVY010000023.1"/>
</dbReference>
<keyword evidence="3" id="KW-1185">Reference proteome</keyword>
<sequence length="92" mass="10417">MVRILIFMSVALLVIIGLYLLKKAHVFLPLIHDGEPDETIQFLHQFGIFYLILAAIGILVGIFNLTFFSLFYIFSLLAISAIFTVMLAKKIL</sequence>
<feature type="transmembrane region" description="Helical" evidence="1">
    <location>
        <begin position="42"/>
        <end position="63"/>
    </location>
</feature>
<dbReference type="AlphaFoldDB" id="A0A2W3ZZW8"/>
<feature type="transmembrane region" description="Helical" evidence="1">
    <location>
        <begin position="6"/>
        <end position="21"/>
    </location>
</feature>
<reference evidence="2 3" key="1">
    <citation type="submission" date="2017-11" db="EMBL/GenBank/DDBJ databases">
        <title>Draft genome sequence of Enterococcus plantarum TRW2 strain isolated from lettuce.</title>
        <authorList>
            <person name="Kim E.B."/>
            <person name="Marco M.L."/>
            <person name="Williams T.R."/>
            <person name="You I.H."/>
        </authorList>
    </citation>
    <scope>NUCLEOTIDE SEQUENCE [LARGE SCALE GENOMIC DNA]</scope>
    <source>
        <strain evidence="2 3">TRW2</strain>
    </source>
</reference>
<keyword evidence="1" id="KW-0472">Membrane</keyword>
<comment type="caution">
    <text evidence="2">The sequence shown here is derived from an EMBL/GenBank/DDBJ whole genome shotgun (WGS) entry which is preliminary data.</text>
</comment>
<evidence type="ECO:0000313" key="3">
    <source>
        <dbReference type="Proteomes" id="UP000249828"/>
    </source>
</evidence>
<accession>A0A2W3ZZW8</accession>
<dbReference type="STRING" id="1077675.BCR22_06320"/>
<keyword evidence="1" id="KW-1133">Transmembrane helix</keyword>
<keyword evidence="1" id="KW-0812">Transmembrane</keyword>
<proteinExistence type="predicted"/>
<name>A0A2W3ZZW8_9ENTE</name>
<dbReference type="OrthoDB" id="2193792at2"/>
<evidence type="ECO:0000313" key="2">
    <source>
        <dbReference type="EMBL" id="PZL74273.1"/>
    </source>
</evidence>
<evidence type="ECO:0000256" key="1">
    <source>
        <dbReference type="SAM" id="Phobius"/>
    </source>
</evidence>
<dbReference type="EMBL" id="PIEU01000055">
    <property type="protein sequence ID" value="PZL74273.1"/>
    <property type="molecule type" value="Genomic_DNA"/>
</dbReference>
<dbReference type="Proteomes" id="UP000249828">
    <property type="component" value="Unassembled WGS sequence"/>
</dbReference>
<gene>
    <name evidence="2" type="ORF">CI088_07450</name>
</gene>
<evidence type="ECO:0008006" key="4">
    <source>
        <dbReference type="Google" id="ProtNLM"/>
    </source>
</evidence>
<feature type="transmembrane region" description="Helical" evidence="1">
    <location>
        <begin position="69"/>
        <end position="88"/>
    </location>
</feature>